<feature type="domain" description="HTH luxR-type" evidence="6">
    <location>
        <begin position="142"/>
        <end position="207"/>
    </location>
</feature>
<dbReference type="Pfam" id="PF00196">
    <property type="entry name" value="GerE"/>
    <property type="match status" value="1"/>
</dbReference>
<dbReference type="InterPro" id="IPR058245">
    <property type="entry name" value="NreC/VraR/RcsB-like_REC"/>
</dbReference>
<evidence type="ECO:0000259" key="6">
    <source>
        <dbReference type="PROSITE" id="PS50043"/>
    </source>
</evidence>
<evidence type="ECO:0000259" key="7">
    <source>
        <dbReference type="PROSITE" id="PS50110"/>
    </source>
</evidence>
<dbReference type="PROSITE" id="PS00622">
    <property type="entry name" value="HTH_LUXR_1"/>
    <property type="match status" value="1"/>
</dbReference>
<feature type="domain" description="Response regulatory" evidence="7">
    <location>
        <begin position="3"/>
        <end position="119"/>
    </location>
</feature>
<evidence type="ECO:0000256" key="2">
    <source>
        <dbReference type="ARBA" id="ARBA00023015"/>
    </source>
</evidence>
<dbReference type="CDD" id="cd06170">
    <property type="entry name" value="LuxR_C_like"/>
    <property type="match status" value="1"/>
</dbReference>
<dbReference type="Proteomes" id="UP001165384">
    <property type="component" value="Unassembled WGS sequence"/>
</dbReference>
<reference evidence="8" key="1">
    <citation type="submission" date="2022-01" db="EMBL/GenBank/DDBJ databases">
        <authorList>
            <person name="Jo J.-H."/>
            <person name="Im W.-T."/>
        </authorList>
    </citation>
    <scope>NUCLEOTIDE SEQUENCE</scope>
    <source>
        <strain evidence="8">XY25</strain>
    </source>
</reference>
<evidence type="ECO:0000313" key="9">
    <source>
        <dbReference type="Proteomes" id="UP001165384"/>
    </source>
</evidence>
<keyword evidence="3" id="KW-0238">DNA-binding</keyword>
<keyword evidence="4" id="KW-0804">Transcription</keyword>
<dbReference type="Pfam" id="PF00072">
    <property type="entry name" value="Response_reg"/>
    <property type="match status" value="1"/>
</dbReference>
<dbReference type="InterPro" id="IPR016032">
    <property type="entry name" value="Sig_transdc_resp-reg_C-effctor"/>
</dbReference>
<dbReference type="PANTHER" id="PTHR43214:SF41">
    <property type="entry name" value="NITRATE_NITRITE RESPONSE REGULATOR PROTEIN NARP"/>
    <property type="match status" value="1"/>
</dbReference>
<name>A0ABS9K249_9RHOO</name>
<dbReference type="PANTHER" id="PTHR43214">
    <property type="entry name" value="TWO-COMPONENT RESPONSE REGULATOR"/>
    <property type="match status" value="1"/>
</dbReference>
<dbReference type="InterPro" id="IPR000792">
    <property type="entry name" value="Tscrpt_reg_LuxR_C"/>
</dbReference>
<dbReference type="SMART" id="SM00421">
    <property type="entry name" value="HTH_LUXR"/>
    <property type="match status" value="1"/>
</dbReference>
<organism evidence="8 9">
    <name type="scientific">Dechloromonas hankyongensis</name>
    <dbReference type="NCBI Taxonomy" id="2908002"/>
    <lineage>
        <taxon>Bacteria</taxon>
        <taxon>Pseudomonadati</taxon>
        <taxon>Pseudomonadota</taxon>
        <taxon>Betaproteobacteria</taxon>
        <taxon>Rhodocyclales</taxon>
        <taxon>Azonexaceae</taxon>
        <taxon>Dechloromonas</taxon>
    </lineage>
</organism>
<dbReference type="PROSITE" id="PS50110">
    <property type="entry name" value="RESPONSE_REGULATORY"/>
    <property type="match status" value="1"/>
</dbReference>
<protein>
    <submittedName>
        <fullName evidence="8">Response regulator transcription factor</fullName>
    </submittedName>
</protein>
<dbReference type="InterPro" id="IPR011006">
    <property type="entry name" value="CheY-like_superfamily"/>
</dbReference>
<dbReference type="InterPro" id="IPR001789">
    <property type="entry name" value="Sig_transdc_resp-reg_receiver"/>
</dbReference>
<dbReference type="SMART" id="SM00448">
    <property type="entry name" value="REC"/>
    <property type="match status" value="1"/>
</dbReference>
<proteinExistence type="predicted"/>
<dbReference type="SUPFAM" id="SSF52172">
    <property type="entry name" value="CheY-like"/>
    <property type="match status" value="1"/>
</dbReference>
<dbReference type="InterPro" id="IPR039420">
    <property type="entry name" value="WalR-like"/>
</dbReference>
<dbReference type="PROSITE" id="PS50043">
    <property type="entry name" value="HTH_LUXR_2"/>
    <property type="match status" value="1"/>
</dbReference>
<evidence type="ECO:0000256" key="5">
    <source>
        <dbReference type="PROSITE-ProRule" id="PRU00169"/>
    </source>
</evidence>
<keyword evidence="9" id="KW-1185">Reference proteome</keyword>
<dbReference type="RefSeq" id="WP_275710148.1">
    <property type="nucleotide sequence ID" value="NZ_JAKLTN010000002.1"/>
</dbReference>
<evidence type="ECO:0000256" key="3">
    <source>
        <dbReference type="ARBA" id="ARBA00023125"/>
    </source>
</evidence>
<dbReference type="EMBL" id="JAKLTN010000002">
    <property type="protein sequence ID" value="MCG2577257.1"/>
    <property type="molecule type" value="Genomic_DNA"/>
</dbReference>
<keyword evidence="1 5" id="KW-0597">Phosphoprotein</keyword>
<feature type="modified residue" description="4-aspartylphosphate" evidence="5">
    <location>
        <position position="54"/>
    </location>
</feature>
<accession>A0ABS9K249</accession>
<evidence type="ECO:0000256" key="1">
    <source>
        <dbReference type="ARBA" id="ARBA00022553"/>
    </source>
</evidence>
<keyword evidence="2" id="KW-0805">Transcription regulation</keyword>
<dbReference type="CDD" id="cd17535">
    <property type="entry name" value="REC_NarL-like"/>
    <property type="match status" value="1"/>
</dbReference>
<dbReference type="PRINTS" id="PR00038">
    <property type="entry name" value="HTHLUXR"/>
</dbReference>
<dbReference type="Gene3D" id="3.40.50.2300">
    <property type="match status" value="1"/>
</dbReference>
<gene>
    <name evidence="8" type="ORF">LZ012_09655</name>
</gene>
<evidence type="ECO:0000313" key="8">
    <source>
        <dbReference type="EMBL" id="MCG2577257.1"/>
    </source>
</evidence>
<evidence type="ECO:0000256" key="4">
    <source>
        <dbReference type="ARBA" id="ARBA00023163"/>
    </source>
</evidence>
<sequence>MVNVAIVDDHEIVRAGLREILANELGIGIAFEAASGEDALSRLPECPCDVLLLDLALPGQSGVDVLRTLRQRYPDLKVLVLTGYPEERYALAMLRHGADGYLCKECGQDELLRAVRTLGQGQRYLSPRMAELLADEVAGNGSGAAHDLLSERELQVFLHLARGQSVSDIGKALHLSIKTVSTYRTRLLDKLGVASNAELAAYALRNGLLAD</sequence>
<comment type="caution">
    <text evidence="8">The sequence shown here is derived from an EMBL/GenBank/DDBJ whole genome shotgun (WGS) entry which is preliminary data.</text>
</comment>
<dbReference type="SUPFAM" id="SSF46894">
    <property type="entry name" value="C-terminal effector domain of the bipartite response regulators"/>
    <property type="match status" value="1"/>
</dbReference>